<organism evidence="2 3">
    <name type="scientific">Syntrophomonas wolfei</name>
    <dbReference type="NCBI Taxonomy" id="863"/>
    <lineage>
        <taxon>Bacteria</taxon>
        <taxon>Bacillati</taxon>
        <taxon>Bacillota</taxon>
        <taxon>Clostridia</taxon>
        <taxon>Eubacteriales</taxon>
        <taxon>Syntrophomonadaceae</taxon>
        <taxon>Syntrophomonas</taxon>
    </lineage>
</organism>
<evidence type="ECO:0000313" key="3">
    <source>
        <dbReference type="Proteomes" id="UP000263273"/>
    </source>
</evidence>
<dbReference type="SMART" id="SM00506">
    <property type="entry name" value="A1pp"/>
    <property type="match status" value="1"/>
</dbReference>
<feature type="domain" description="Macro" evidence="1">
    <location>
        <begin position="1"/>
        <end position="174"/>
    </location>
</feature>
<dbReference type="InterPro" id="IPR043472">
    <property type="entry name" value="Macro_dom-like"/>
</dbReference>
<gene>
    <name evidence="2" type="ORF">DDZ44_02745</name>
</gene>
<proteinExistence type="predicted"/>
<protein>
    <submittedName>
        <fullName evidence="2">RNase III inhibitor</fullName>
    </submittedName>
</protein>
<dbReference type="STRING" id="378794.GCA_001570625_02839"/>
<dbReference type="Pfam" id="PF01661">
    <property type="entry name" value="Macro"/>
    <property type="match status" value="1"/>
</dbReference>
<dbReference type="PANTHER" id="PTHR11106:SF27">
    <property type="entry name" value="MACRO DOMAIN-CONTAINING PROTEIN"/>
    <property type="match status" value="1"/>
</dbReference>
<sequence>MKISSVEIQVVQGDITRQEDLAVIVNAANSSLRGGGGVDGAIHRAAGPELKKESSALAPIGPGQAVITGAYRLPNRFVIHCVGPVYGVHKPEEELLASCYRNALRLAEKRQVDSIAFPAISTGVYAYPMREAAQVMFKTIIEAIPALKHIKKIRIVLFDRPAYELHLQVLEAYQAE</sequence>
<dbReference type="RefSeq" id="WP_276623812.1">
    <property type="nucleotide sequence ID" value="NZ_DLIJ01000010.1"/>
</dbReference>
<dbReference type="Proteomes" id="UP000263273">
    <property type="component" value="Unassembled WGS sequence"/>
</dbReference>
<dbReference type="Gene3D" id="3.40.220.10">
    <property type="entry name" value="Leucine Aminopeptidase, subunit E, domain 1"/>
    <property type="match status" value="1"/>
</dbReference>
<comment type="caution">
    <text evidence="2">The sequence shown here is derived from an EMBL/GenBank/DDBJ whole genome shotgun (WGS) entry which is preliminary data.</text>
</comment>
<dbReference type="InterPro" id="IPR002589">
    <property type="entry name" value="Macro_dom"/>
</dbReference>
<evidence type="ECO:0000313" key="2">
    <source>
        <dbReference type="EMBL" id="HBK52842.1"/>
    </source>
</evidence>
<reference evidence="2 3" key="1">
    <citation type="journal article" date="2018" name="Nat. Biotechnol.">
        <title>A standardized bacterial taxonomy based on genome phylogeny substantially revises the tree of life.</title>
        <authorList>
            <person name="Parks D.H."/>
            <person name="Chuvochina M."/>
            <person name="Waite D.W."/>
            <person name="Rinke C."/>
            <person name="Skarshewski A."/>
            <person name="Chaumeil P.A."/>
            <person name="Hugenholtz P."/>
        </authorList>
    </citation>
    <scope>NUCLEOTIDE SEQUENCE [LARGE SCALE GENOMIC DNA]</scope>
    <source>
        <strain evidence="2">UBA10948</strain>
    </source>
</reference>
<dbReference type="SUPFAM" id="SSF52949">
    <property type="entry name" value="Macro domain-like"/>
    <property type="match status" value="1"/>
</dbReference>
<dbReference type="EMBL" id="DNZF01000057">
    <property type="protein sequence ID" value="HBK52842.1"/>
    <property type="molecule type" value="Genomic_DNA"/>
</dbReference>
<dbReference type="AlphaFoldDB" id="A0A354YX93"/>
<accession>A0A354YX93</accession>
<dbReference type="PANTHER" id="PTHR11106">
    <property type="entry name" value="GANGLIOSIDE INDUCED DIFFERENTIATION ASSOCIATED PROTEIN 2-RELATED"/>
    <property type="match status" value="1"/>
</dbReference>
<evidence type="ECO:0000259" key="1">
    <source>
        <dbReference type="PROSITE" id="PS51154"/>
    </source>
</evidence>
<name>A0A354YX93_9FIRM</name>
<dbReference type="PROSITE" id="PS51154">
    <property type="entry name" value="MACRO"/>
    <property type="match status" value="1"/>
</dbReference>
<dbReference type="CDD" id="cd02908">
    <property type="entry name" value="Macro_OAADPr_deacetylase"/>
    <property type="match status" value="1"/>
</dbReference>